<keyword evidence="1" id="KW-0472">Membrane</keyword>
<keyword evidence="1" id="KW-0812">Transmembrane</keyword>
<accession>A0A9X1XVB0</accession>
<organism evidence="2 3">
    <name type="scientific">Flavobacterium pygoscelis</name>
    <dbReference type="NCBI Taxonomy" id="2893176"/>
    <lineage>
        <taxon>Bacteria</taxon>
        <taxon>Pseudomonadati</taxon>
        <taxon>Bacteroidota</taxon>
        <taxon>Flavobacteriia</taxon>
        <taxon>Flavobacteriales</taxon>
        <taxon>Flavobacteriaceae</taxon>
        <taxon>Flavobacterium</taxon>
    </lineage>
</organism>
<dbReference type="RefSeq" id="WP_188049028.1">
    <property type="nucleotide sequence ID" value="NZ_JALNUB010000005.1"/>
</dbReference>
<proteinExistence type="predicted"/>
<reference evidence="2" key="1">
    <citation type="submission" date="2022-04" db="EMBL/GenBank/DDBJ databases">
        <title>Flavobacterium pygoscelis sp. nov. isolated from Chinstrap chick (Pygoscelis antarcticus).</title>
        <authorList>
            <person name="Irgang R."/>
            <person name="Poblete-Morales M."/>
            <person name="Avendano-Herrera R."/>
        </authorList>
    </citation>
    <scope>NUCLEOTIDE SEQUENCE</scope>
    <source>
        <strain evidence="2">I-SCBP12n</strain>
    </source>
</reference>
<feature type="transmembrane region" description="Helical" evidence="1">
    <location>
        <begin position="25"/>
        <end position="48"/>
    </location>
</feature>
<gene>
    <name evidence="2" type="ORF">MW871_10485</name>
</gene>
<comment type="caution">
    <text evidence="2">The sequence shown here is derived from an EMBL/GenBank/DDBJ whole genome shotgun (WGS) entry which is preliminary data.</text>
</comment>
<evidence type="ECO:0000313" key="3">
    <source>
        <dbReference type="Proteomes" id="UP001139260"/>
    </source>
</evidence>
<keyword evidence="1" id="KW-1133">Transmembrane helix</keyword>
<keyword evidence="3" id="KW-1185">Reference proteome</keyword>
<evidence type="ECO:0000313" key="2">
    <source>
        <dbReference type="EMBL" id="MCK8142318.1"/>
    </source>
</evidence>
<dbReference type="AlphaFoldDB" id="A0A9X1XVB0"/>
<name>A0A9X1XVB0_9FLAO</name>
<dbReference type="Proteomes" id="UP001139260">
    <property type="component" value="Unassembled WGS sequence"/>
</dbReference>
<sequence length="58" mass="6583">MITILTLVQKVNIEEKLKNATDNGYQIGVVIGSLIPFVVLVLLAYWMYTSAKKRDKEL</sequence>
<protein>
    <submittedName>
        <fullName evidence="2">Uncharacterized protein</fullName>
    </submittedName>
</protein>
<evidence type="ECO:0000256" key="1">
    <source>
        <dbReference type="SAM" id="Phobius"/>
    </source>
</evidence>
<dbReference type="EMBL" id="JALNUB010000005">
    <property type="protein sequence ID" value="MCK8142318.1"/>
    <property type="molecule type" value="Genomic_DNA"/>
</dbReference>